<feature type="transmembrane region" description="Helical" evidence="11">
    <location>
        <begin position="20"/>
        <end position="40"/>
    </location>
</feature>
<dbReference type="InterPro" id="IPR012902">
    <property type="entry name" value="N_methyl_site"/>
</dbReference>
<evidence type="ECO:0000256" key="5">
    <source>
        <dbReference type="ARBA" id="ARBA00022519"/>
    </source>
</evidence>
<dbReference type="Proteomes" id="UP000277577">
    <property type="component" value="Chromosome"/>
</dbReference>
<reference evidence="14 16" key="2">
    <citation type="submission" date="2018-12" db="EMBL/GenBank/DDBJ databases">
        <authorList>
            <consortium name="Pathogen Informatics"/>
        </authorList>
    </citation>
    <scope>NUCLEOTIDE SEQUENCE [LARGE SCALE GENOMIC DNA]</scope>
    <source>
        <strain evidence="14 16">NCTC11976</strain>
    </source>
</reference>
<evidence type="ECO:0000256" key="10">
    <source>
        <dbReference type="ARBA" id="ARBA00030775"/>
    </source>
</evidence>
<evidence type="ECO:0000256" key="2">
    <source>
        <dbReference type="ARBA" id="ARBA00021549"/>
    </source>
</evidence>
<keyword evidence="16" id="KW-1185">Reference proteome</keyword>
<dbReference type="NCBIfam" id="TIGR02532">
    <property type="entry name" value="IV_pilin_GFxxxE"/>
    <property type="match status" value="1"/>
</dbReference>
<evidence type="ECO:0000313" key="14">
    <source>
        <dbReference type="EMBL" id="VEB37954.1"/>
    </source>
</evidence>
<dbReference type="InterPro" id="IPR022346">
    <property type="entry name" value="T2SS_GspH"/>
</dbReference>
<dbReference type="GO" id="GO:0005886">
    <property type="term" value="C:plasma membrane"/>
    <property type="evidence" value="ECO:0007669"/>
    <property type="project" value="UniProtKB-SubCell"/>
</dbReference>
<keyword evidence="3" id="KW-1003">Cell membrane</keyword>
<comment type="subcellular location">
    <subcellularLocation>
        <location evidence="1">Cell inner membrane</location>
        <topology evidence="1">Single-pass membrane protein</topology>
    </subcellularLocation>
</comment>
<evidence type="ECO:0000256" key="3">
    <source>
        <dbReference type="ARBA" id="ARBA00022475"/>
    </source>
</evidence>
<sequence length="170" mass="18801">MPKLVIGMRKNRHNQGFTLIEILIVLVIIGITFGFALIAFGDFGENRRILFSVEQLANTLRLAQQQAILETSTLGLRIDNASYQVLQLNNALWKPISEKGVFKMTYFPQDTHITLKTNHVTPPGTPAIIISASGDMTPFTLNFGSKQDPNLASLIGKRNGVLQLNLVPTK</sequence>
<dbReference type="STRING" id="28084.Lche_1796"/>
<dbReference type="GO" id="GO:0015627">
    <property type="term" value="C:type II protein secretion system complex"/>
    <property type="evidence" value="ECO:0007669"/>
    <property type="project" value="InterPro"/>
</dbReference>
<keyword evidence="6 11" id="KW-0812">Transmembrane</keyword>
<keyword evidence="4" id="KW-0488">Methylation</keyword>
<comment type="similarity">
    <text evidence="9">Belongs to the GSP H family.</text>
</comment>
<keyword evidence="7 11" id="KW-1133">Transmembrane helix</keyword>
<feature type="domain" description="General secretion pathway GspH" evidence="12">
    <location>
        <begin position="53"/>
        <end position="154"/>
    </location>
</feature>
<dbReference type="Pfam" id="PF12019">
    <property type="entry name" value="GspH"/>
    <property type="match status" value="1"/>
</dbReference>
<accession>A0A0W0S8Y4</accession>
<keyword evidence="5" id="KW-0997">Cell inner membrane</keyword>
<evidence type="ECO:0000256" key="7">
    <source>
        <dbReference type="ARBA" id="ARBA00022989"/>
    </source>
</evidence>
<evidence type="ECO:0000256" key="1">
    <source>
        <dbReference type="ARBA" id="ARBA00004377"/>
    </source>
</evidence>
<proteinExistence type="inferred from homology"/>
<protein>
    <recommendedName>
        <fullName evidence="2">Type II secretion system protein H</fullName>
    </recommendedName>
    <alternativeName>
        <fullName evidence="10">General secretion pathway protein H</fullName>
    </alternativeName>
</protein>
<gene>
    <name evidence="13" type="primary">lspH</name>
    <name evidence="13" type="ORF">Lche_1796</name>
    <name evidence="14" type="ORF">NCTC11976_02479</name>
</gene>
<dbReference type="PRINTS" id="PR00885">
    <property type="entry name" value="BCTERIALGSPH"/>
</dbReference>
<dbReference type="InterPro" id="IPR002416">
    <property type="entry name" value="T2SS_protein-GspH"/>
</dbReference>
<dbReference type="AlphaFoldDB" id="A0A0W0S8Y4"/>
<evidence type="ECO:0000256" key="9">
    <source>
        <dbReference type="ARBA" id="ARBA00025772"/>
    </source>
</evidence>
<evidence type="ECO:0000259" key="12">
    <source>
        <dbReference type="Pfam" id="PF12019"/>
    </source>
</evidence>
<name>A0A0W0S8Y4_9GAMM</name>
<dbReference type="EMBL" id="LR134173">
    <property type="protein sequence ID" value="VEB37954.1"/>
    <property type="molecule type" value="Genomic_DNA"/>
</dbReference>
<evidence type="ECO:0000313" key="16">
    <source>
        <dbReference type="Proteomes" id="UP000277577"/>
    </source>
</evidence>
<reference evidence="13 15" key="1">
    <citation type="submission" date="2015-11" db="EMBL/GenBank/DDBJ databases">
        <title>Genomic analysis of 38 Legionella species identifies large and diverse effector repertoires.</title>
        <authorList>
            <person name="Burstein D."/>
            <person name="Amaro F."/>
            <person name="Zusman T."/>
            <person name="Lifshitz Z."/>
            <person name="Cohen O."/>
            <person name="Gilbert J.A."/>
            <person name="Pupko T."/>
            <person name="Shuman H.A."/>
            <person name="Segal G."/>
        </authorList>
    </citation>
    <scope>NUCLEOTIDE SEQUENCE [LARGE SCALE GENOMIC DNA]</scope>
    <source>
        <strain evidence="13 15">ORW</strain>
    </source>
</reference>
<evidence type="ECO:0000313" key="15">
    <source>
        <dbReference type="Proteomes" id="UP000054921"/>
    </source>
</evidence>
<dbReference type="InterPro" id="IPR049875">
    <property type="entry name" value="TypeII_GspH"/>
</dbReference>
<organism evidence="13 15">
    <name type="scientific">Legionella cherrii</name>
    <dbReference type="NCBI Taxonomy" id="28084"/>
    <lineage>
        <taxon>Bacteria</taxon>
        <taxon>Pseudomonadati</taxon>
        <taxon>Pseudomonadota</taxon>
        <taxon>Gammaproteobacteria</taxon>
        <taxon>Legionellales</taxon>
        <taxon>Legionellaceae</taxon>
        <taxon>Legionella</taxon>
    </lineage>
</organism>
<dbReference type="SUPFAM" id="SSF54523">
    <property type="entry name" value="Pili subunits"/>
    <property type="match status" value="1"/>
</dbReference>
<dbReference type="EMBL" id="LNXW01000013">
    <property type="protein sequence ID" value="KTC79776.1"/>
    <property type="molecule type" value="Genomic_DNA"/>
</dbReference>
<evidence type="ECO:0000256" key="4">
    <source>
        <dbReference type="ARBA" id="ARBA00022481"/>
    </source>
</evidence>
<evidence type="ECO:0000313" key="13">
    <source>
        <dbReference type="EMBL" id="KTC79776.1"/>
    </source>
</evidence>
<dbReference type="PATRIC" id="fig|28084.5.peg.1944"/>
<evidence type="ECO:0000256" key="11">
    <source>
        <dbReference type="SAM" id="Phobius"/>
    </source>
</evidence>
<dbReference type="PROSITE" id="PS00409">
    <property type="entry name" value="PROKAR_NTER_METHYL"/>
    <property type="match status" value="1"/>
</dbReference>
<dbReference type="Proteomes" id="UP000054921">
    <property type="component" value="Unassembled WGS sequence"/>
</dbReference>
<dbReference type="InterPro" id="IPR045584">
    <property type="entry name" value="Pilin-like"/>
</dbReference>
<dbReference type="Pfam" id="PF07963">
    <property type="entry name" value="N_methyl"/>
    <property type="match status" value="1"/>
</dbReference>
<dbReference type="GO" id="GO:0015628">
    <property type="term" value="P:protein secretion by the type II secretion system"/>
    <property type="evidence" value="ECO:0007669"/>
    <property type="project" value="InterPro"/>
</dbReference>
<evidence type="ECO:0000256" key="6">
    <source>
        <dbReference type="ARBA" id="ARBA00022692"/>
    </source>
</evidence>
<keyword evidence="8 11" id="KW-0472">Membrane</keyword>
<evidence type="ECO:0000256" key="8">
    <source>
        <dbReference type="ARBA" id="ARBA00023136"/>
    </source>
</evidence>
<dbReference type="Gene3D" id="3.55.40.10">
    <property type="entry name" value="minor pseudopilin epsh domain"/>
    <property type="match status" value="1"/>
</dbReference>
<dbReference type="NCBIfam" id="TIGR01708">
    <property type="entry name" value="typeII_sec_gspH"/>
    <property type="match status" value="1"/>
</dbReference>